<keyword evidence="5 9" id="KW-0436">Ligase</keyword>
<evidence type="ECO:0000256" key="2">
    <source>
        <dbReference type="ARBA" id="ARBA00010897"/>
    </source>
</evidence>
<dbReference type="EMBL" id="FRAU01000004">
    <property type="protein sequence ID" value="SHK60736.1"/>
    <property type="molecule type" value="Genomic_DNA"/>
</dbReference>
<evidence type="ECO:0000256" key="3">
    <source>
        <dbReference type="ARBA" id="ARBA00013236"/>
    </source>
</evidence>
<dbReference type="PIRSF" id="PIRSF000484">
    <property type="entry name" value="NAPRT"/>
    <property type="match status" value="1"/>
</dbReference>
<dbReference type="GO" id="GO:0047280">
    <property type="term" value="F:nicotinamide phosphoribosyltransferase activity"/>
    <property type="evidence" value="ECO:0007669"/>
    <property type="project" value="UniProtKB-ARBA"/>
</dbReference>
<dbReference type="AlphaFoldDB" id="A0A1M6TUY2"/>
<keyword evidence="11" id="KW-0328">Glycosyltransferase</keyword>
<dbReference type="NCBIfam" id="NF009131">
    <property type="entry name" value="PRK12484.1"/>
    <property type="match status" value="1"/>
</dbReference>
<dbReference type="Proteomes" id="UP000185812">
    <property type="component" value="Unassembled WGS sequence"/>
</dbReference>
<protein>
    <recommendedName>
        <fullName evidence="3 9">Nicotinate phosphoribosyltransferase</fullName>
        <ecNumber evidence="3 9">6.3.4.21</ecNumber>
    </recommendedName>
</protein>
<comment type="similarity">
    <text evidence="2 9">Belongs to the NAPRTase family.</text>
</comment>
<keyword evidence="7 9" id="KW-0808">Transferase</keyword>
<dbReference type="InterPro" id="IPR040727">
    <property type="entry name" value="NAPRTase_N"/>
</dbReference>
<evidence type="ECO:0000256" key="1">
    <source>
        <dbReference type="ARBA" id="ARBA00004952"/>
    </source>
</evidence>
<sequence length="453" mass="49939">MSWVTDENAALFTDLYELTMLQAYYREGLDTAVATFDLFVRQMPGRNYLLACGLDTVLHYLETLHFSQEALDYLASLGRFDADFLEYLARFRFTGDVYAIPEGTPVFAGEPLLQVVAPIGQAQLIETFVLNQITFQTGIASKASRVVTAAQGRLVADFGARRMHGADAALKAVRAYYIAGIQATSLVLGGQLYGMPVTGTMAHSYVEAHPTEEDAFRAFAGLYPGTTLLVDTYDTLEGVRKVIALCKEAGDQFQIGAIRLDSGDLATLAREARRMLDEAGLAHIKIFASGSLDEYRIAELLAQGAPIDGFGVGTRMGTISDRPYLDSAYKLSEFEGEGRMKLSLKKANLPGRKQVFRFYDENGYAAYDVIACHDEQLEGGEPLLRCVMRGGQRTEAGQDTLAAARERARQGLARLPERLLMLEEAVPPYPVRISERLQALGEAVRQRLMHQET</sequence>
<keyword evidence="12" id="KW-1185">Reference proteome</keyword>
<dbReference type="SUPFAM" id="SSF51690">
    <property type="entry name" value="Nicotinate/Quinolinate PRTase C-terminal domain-like"/>
    <property type="match status" value="1"/>
</dbReference>
<evidence type="ECO:0000256" key="4">
    <source>
        <dbReference type="ARBA" id="ARBA00022553"/>
    </source>
</evidence>
<dbReference type="Gene3D" id="3.20.140.10">
    <property type="entry name" value="nicotinate phosphoribosyltransferase"/>
    <property type="match status" value="1"/>
</dbReference>
<dbReference type="GO" id="GO:0005829">
    <property type="term" value="C:cytosol"/>
    <property type="evidence" value="ECO:0007669"/>
    <property type="project" value="TreeGrafter"/>
</dbReference>
<dbReference type="CDD" id="cd01570">
    <property type="entry name" value="NAPRTase_A"/>
    <property type="match status" value="1"/>
</dbReference>
<keyword evidence="4" id="KW-0597">Phosphoprotein</keyword>
<dbReference type="InterPro" id="IPR013785">
    <property type="entry name" value="Aldolase_TIM"/>
</dbReference>
<evidence type="ECO:0000256" key="8">
    <source>
        <dbReference type="ARBA" id="ARBA00048668"/>
    </source>
</evidence>
<dbReference type="Pfam" id="PF17767">
    <property type="entry name" value="NAPRTase_N"/>
    <property type="match status" value="1"/>
</dbReference>
<evidence type="ECO:0000256" key="5">
    <source>
        <dbReference type="ARBA" id="ARBA00022598"/>
    </source>
</evidence>
<dbReference type="EC" id="6.3.4.21" evidence="3 9"/>
<dbReference type="InterPro" id="IPR007229">
    <property type="entry name" value="Nic_PRibTrfase-Fam"/>
</dbReference>
<dbReference type="STRING" id="633813.SAMN04488087_1545"/>
<dbReference type="NCBIfam" id="NF006696">
    <property type="entry name" value="PRK09243.1-3"/>
    <property type="match status" value="1"/>
</dbReference>
<comment type="pathway">
    <text evidence="1 9">Cofactor biosynthesis; NAD(+) biosynthesis; nicotinate D-ribonucleotide from nicotinate: step 1/1.</text>
</comment>
<dbReference type="PANTHER" id="PTHR11098:SF1">
    <property type="entry name" value="NICOTINATE PHOSPHORIBOSYLTRANSFERASE"/>
    <property type="match status" value="1"/>
</dbReference>
<dbReference type="RefSeq" id="WP_072715396.1">
    <property type="nucleotide sequence ID" value="NZ_FRAU01000004.1"/>
</dbReference>
<organism evidence="11 12">
    <name type="scientific">Rhodothermus profundi</name>
    <dbReference type="NCBI Taxonomy" id="633813"/>
    <lineage>
        <taxon>Bacteria</taxon>
        <taxon>Pseudomonadati</taxon>
        <taxon>Rhodothermota</taxon>
        <taxon>Rhodothermia</taxon>
        <taxon>Rhodothermales</taxon>
        <taxon>Rhodothermaceae</taxon>
        <taxon>Rhodothermus</taxon>
    </lineage>
</organism>
<proteinExistence type="inferred from homology"/>
<dbReference type="NCBIfam" id="TIGR01513">
    <property type="entry name" value="NAPRTase_put"/>
    <property type="match status" value="1"/>
</dbReference>
<feature type="domain" description="Nicotinate phosphoribosyltransferase N-terminal" evidence="10">
    <location>
        <begin position="11"/>
        <end position="133"/>
    </location>
</feature>
<dbReference type="Gene3D" id="3.20.20.70">
    <property type="entry name" value="Aldolase class I"/>
    <property type="match status" value="1"/>
</dbReference>
<accession>A0A1M6TUY2</accession>
<dbReference type="PANTHER" id="PTHR11098">
    <property type="entry name" value="NICOTINATE PHOSPHORIBOSYLTRANSFERASE"/>
    <property type="match status" value="1"/>
</dbReference>
<evidence type="ECO:0000256" key="7">
    <source>
        <dbReference type="ARBA" id="ARBA00022679"/>
    </source>
</evidence>
<evidence type="ECO:0000256" key="6">
    <source>
        <dbReference type="ARBA" id="ARBA00022642"/>
    </source>
</evidence>
<dbReference type="GO" id="GO:0034355">
    <property type="term" value="P:NAD+ biosynthetic process via the salvage pathway"/>
    <property type="evidence" value="ECO:0007669"/>
    <property type="project" value="TreeGrafter"/>
</dbReference>
<reference evidence="12" key="1">
    <citation type="submission" date="2016-11" db="EMBL/GenBank/DDBJ databases">
        <authorList>
            <person name="Varghese N."/>
            <person name="Submissions S."/>
        </authorList>
    </citation>
    <scope>NUCLEOTIDE SEQUENCE [LARGE SCALE GENOMIC DNA]</scope>
    <source>
        <strain evidence="12">DSM 22212</strain>
    </source>
</reference>
<evidence type="ECO:0000313" key="12">
    <source>
        <dbReference type="Proteomes" id="UP000185812"/>
    </source>
</evidence>
<gene>
    <name evidence="11" type="ORF">SAMN04488087_1545</name>
</gene>
<dbReference type="InterPro" id="IPR006405">
    <property type="entry name" value="Nic_PRibTrfase_pncB"/>
</dbReference>
<dbReference type="UniPathway" id="UPA00253">
    <property type="reaction ID" value="UER00457"/>
</dbReference>
<comment type="catalytic activity">
    <reaction evidence="8 9">
        <text>5-phospho-alpha-D-ribose 1-diphosphate + nicotinate + ATP + H2O = nicotinate beta-D-ribonucleotide + ADP + phosphate + diphosphate</text>
        <dbReference type="Rhea" id="RHEA:36163"/>
        <dbReference type="ChEBI" id="CHEBI:15377"/>
        <dbReference type="ChEBI" id="CHEBI:30616"/>
        <dbReference type="ChEBI" id="CHEBI:32544"/>
        <dbReference type="ChEBI" id="CHEBI:33019"/>
        <dbReference type="ChEBI" id="CHEBI:43474"/>
        <dbReference type="ChEBI" id="CHEBI:57502"/>
        <dbReference type="ChEBI" id="CHEBI:58017"/>
        <dbReference type="ChEBI" id="CHEBI:456216"/>
        <dbReference type="EC" id="6.3.4.21"/>
    </reaction>
</comment>
<dbReference type="OrthoDB" id="9770610at2"/>
<comment type="function">
    <text evidence="9">Catalyzes the first step in the biosynthesis of NAD from nicotinic acid, the ATP-dependent synthesis of beta-nicotinate D-ribonucleotide from nicotinate and 5-phospho-D-ribose 1-phosphate.</text>
</comment>
<comment type="PTM">
    <text evidence="9">Transiently phosphorylated on a His residue during the reaction cycle. Phosphorylation strongly increases the affinity for substrates and increases the rate of nicotinate D-ribonucleotide production. Dephosphorylation regenerates the low-affinity form of the enzyme, leading to product release.</text>
</comment>
<dbReference type="GO" id="GO:0004516">
    <property type="term" value="F:nicotinate phosphoribosyltransferase activity"/>
    <property type="evidence" value="ECO:0007669"/>
    <property type="project" value="UniProtKB-UniRule"/>
</dbReference>
<evidence type="ECO:0000259" key="10">
    <source>
        <dbReference type="Pfam" id="PF17767"/>
    </source>
</evidence>
<evidence type="ECO:0000313" key="11">
    <source>
        <dbReference type="EMBL" id="SHK60736.1"/>
    </source>
</evidence>
<evidence type="ECO:0000256" key="9">
    <source>
        <dbReference type="RuleBase" id="RU365100"/>
    </source>
</evidence>
<dbReference type="SUPFAM" id="SSF54675">
    <property type="entry name" value="Nicotinate/Quinolinate PRTase N-terminal domain-like"/>
    <property type="match status" value="1"/>
</dbReference>
<dbReference type="FunFam" id="3.20.20.70:FF:000076">
    <property type="entry name" value="Nicotinate phosphoribosyltransferase"/>
    <property type="match status" value="1"/>
</dbReference>
<keyword evidence="6 9" id="KW-0662">Pyridine nucleotide biosynthesis</keyword>
<dbReference type="InterPro" id="IPR036068">
    <property type="entry name" value="Nicotinate_pribotase-like_C"/>
</dbReference>
<name>A0A1M6TUY2_9BACT</name>